<gene>
    <name evidence="3" type="ORF">SEVIR_3G057500v2</name>
</gene>
<evidence type="ECO:0000256" key="1">
    <source>
        <dbReference type="ARBA" id="ARBA00009861"/>
    </source>
</evidence>
<dbReference type="Gene3D" id="3.30.559.10">
    <property type="entry name" value="Chloramphenicol acetyltransferase-like domain"/>
    <property type="match status" value="2"/>
</dbReference>
<name>A0A4U6V8V7_SETVI</name>
<dbReference type="PANTHER" id="PTHR31147:SF66">
    <property type="entry name" value="OS05G0315700 PROTEIN"/>
    <property type="match status" value="1"/>
</dbReference>
<keyword evidence="2" id="KW-0808">Transferase</keyword>
<proteinExistence type="inferred from homology"/>
<dbReference type="OMA" id="YGNARAC"/>
<keyword evidence="4" id="KW-1185">Reference proteome</keyword>
<comment type="similarity">
    <text evidence="1">Belongs to the plant acyltransferase family.</text>
</comment>
<dbReference type="GO" id="GO:0016747">
    <property type="term" value="F:acyltransferase activity, transferring groups other than amino-acyl groups"/>
    <property type="evidence" value="ECO:0007669"/>
    <property type="project" value="UniProtKB-ARBA"/>
</dbReference>
<evidence type="ECO:0000256" key="2">
    <source>
        <dbReference type="ARBA" id="ARBA00022679"/>
    </source>
</evidence>
<dbReference type="Gramene" id="TKW24544">
    <property type="protein sequence ID" value="TKW24544"/>
    <property type="gene ID" value="SEVIR_3G057500v2"/>
</dbReference>
<dbReference type="Pfam" id="PF02458">
    <property type="entry name" value="Transferase"/>
    <property type="match status" value="2"/>
</dbReference>
<reference evidence="3" key="1">
    <citation type="submission" date="2019-03" db="EMBL/GenBank/DDBJ databases">
        <title>WGS assembly of Setaria viridis.</title>
        <authorList>
            <person name="Huang P."/>
            <person name="Jenkins J."/>
            <person name="Grimwood J."/>
            <person name="Barry K."/>
            <person name="Healey A."/>
            <person name="Mamidi S."/>
            <person name="Sreedasyam A."/>
            <person name="Shu S."/>
            <person name="Feldman M."/>
            <person name="Wu J."/>
            <person name="Yu Y."/>
            <person name="Chen C."/>
            <person name="Johnson J."/>
            <person name="Rokhsar D."/>
            <person name="Baxter I."/>
            <person name="Schmutz J."/>
            <person name="Brutnell T."/>
            <person name="Kellogg E."/>
        </authorList>
    </citation>
    <scope>NUCLEOTIDE SEQUENCE [LARGE SCALE GENOMIC DNA]</scope>
</reference>
<organism evidence="3 4">
    <name type="scientific">Setaria viridis</name>
    <name type="common">Green bristlegrass</name>
    <name type="synonym">Setaria italica subsp. viridis</name>
    <dbReference type="NCBI Taxonomy" id="4556"/>
    <lineage>
        <taxon>Eukaryota</taxon>
        <taxon>Viridiplantae</taxon>
        <taxon>Streptophyta</taxon>
        <taxon>Embryophyta</taxon>
        <taxon>Tracheophyta</taxon>
        <taxon>Spermatophyta</taxon>
        <taxon>Magnoliopsida</taxon>
        <taxon>Liliopsida</taxon>
        <taxon>Poales</taxon>
        <taxon>Poaceae</taxon>
        <taxon>PACMAD clade</taxon>
        <taxon>Panicoideae</taxon>
        <taxon>Panicodae</taxon>
        <taxon>Paniceae</taxon>
        <taxon>Cenchrinae</taxon>
        <taxon>Setaria</taxon>
    </lineage>
</organism>
<dbReference type="PANTHER" id="PTHR31147">
    <property type="entry name" value="ACYL TRANSFERASE 4"/>
    <property type="match status" value="1"/>
</dbReference>
<dbReference type="AlphaFoldDB" id="A0A4U6V8V7"/>
<evidence type="ECO:0000313" key="3">
    <source>
        <dbReference type="EMBL" id="TKW24544.1"/>
    </source>
</evidence>
<accession>A0A4U6V8V7</accession>
<dbReference type="Proteomes" id="UP000298652">
    <property type="component" value="Chromosome 3"/>
</dbReference>
<evidence type="ECO:0000313" key="4">
    <source>
        <dbReference type="Proteomes" id="UP000298652"/>
    </source>
</evidence>
<dbReference type="EMBL" id="CM016554">
    <property type="protein sequence ID" value="TKW24544.1"/>
    <property type="molecule type" value="Genomic_DNA"/>
</dbReference>
<dbReference type="InterPro" id="IPR023213">
    <property type="entry name" value="CAT-like_dom_sf"/>
</dbReference>
<protein>
    <submittedName>
        <fullName evidence="3">Uncharacterized protein</fullName>
    </submittedName>
</protein>
<dbReference type="InterPro" id="IPR050898">
    <property type="entry name" value="Plant_acyltransferase"/>
</dbReference>
<sequence length="357" mass="39180">MEVIRRHTPIACFYRGGPPVDDDPAAVIHRALDDALVPYYPLAGRLREVEGRRLVVDCTGEWVLFVEADADVRLAELEAATGLRPPFPCLDRLLCYVEGSSGVLNCPLLLIQVTWLLCGGFAFAFRVNHVTCDAAGVAQFVSAVAEIARGLPAPTVPAAWNFNIVFNGLPPNLAATTFDFEVLTAALWPSGAPARRRSISRRTRVVSVVNFRHVPELGLPAGYYGNARACPWAVVAVTALRGRCWQARWATRWRWCGRRRRRCSDRRVRAVHDRPAGLLVLRGRPYVAMANLFLVSDNRHAGFQRVELGRGEPVYGVPAALPFGVSFFVHIGNGGGVGAVGAMIVRPRPAIDRFAPR</sequence>